<protein>
    <recommendedName>
        <fullName evidence="4">DUF3278 domain-containing protein</fullName>
    </recommendedName>
</protein>
<organism evidence="2 3">
    <name type="scientific">Winogradskyella alexanderae</name>
    <dbReference type="NCBI Taxonomy" id="2877123"/>
    <lineage>
        <taxon>Bacteria</taxon>
        <taxon>Pseudomonadati</taxon>
        <taxon>Bacteroidota</taxon>
        <taxon>Flavobacteriia</taxon>
        <taxon>Flavobacteriales</taxon>
        <taxon>Flavobacteriaceae</taxon>
        <taxon>Winogradskyella</taxon>
    </lineage>
</organism>
<keyword evidence="1" id="KW-0472">Membrane</keyword>
<feature type="transmembrane region" description="Helical" evidence="1">
    <location>
        <begin position="71"/>
        <end position="92"/>
    </location>
</feature>
<feature type="transmembrane region" description="Helical" evidence="1">
    <location>
        <begin position="160"/>
        <end position="179"/>
    </location>
</feature>
<evidence type="ECO:0000313" key="2">
    <source>
        <dbReference type="EMBL" id="MCA0131742.1"/>
    </source>
</evidence>
<dbReference type="EMBL" id="JAIUJR010000002">
    <property type="protein sequence ID" value="MCA0131742.1"/>
    <property type="molecule type" value="Genomic_DNA"/>
</dbReference>
<accession>A0ABS7XP11</accession>
<keyword evidence="1" id="KW-1133">Transmembrane helix</keyword>
<sequence length="198" mass="22980">MELEEMKSLWEDMSQKVDQQKILTDELILDLTKERFENRMRSISVPETLSAFICFAAVIYLISNFNLLDVWYLQLTGVLTMIACIVLPILTLKSIKRIKAIDISKSTYKESLINYAKDKARFMKLQKTSFYTSFIVLILAVISFGKIMKGIDVFTMTEKLNWLVPSGIGILYVFSQWVLKKYRRATDSAHNILKELKE</sequence>
<evidence type="ECO:0000313" key="3">
    <source>
        <dbReference type="Proteomes" id="UP001198901"/>
    </source>
</evidence>
<gene>
    <name evidence="2" type="ORF">LBU54_04040</name>
</gene>
<feature type="transmembrane region" description="Helical" evidence="1">
    <location>
        <begin position="129"/>
        <end position="148"/>
    </location>
</feature>
<dbReference type="Proteomes" id="UP001198901">
    <property type="component" value="Unassembled WGS sequence"/>
</dbReference>
<keyword evidence="1" id="KW-0812">Transmembrane</keyword>
<evidence type="ECO:0000256" key="1">
    <source>
        <dbReference type="SAM" id="Phobius"/>
    </source>
</evidence>
<keyword evidence="3" id="KW-1185">Reference proteome</keyword>
<reference evidence="3" key="1">
    <citation type="submission" date="2023-07" db="EMBL/GenBank/DDBJ databases">
        <authorList>
            <person name="Yue Y."/>
        </authorList>
    </citation>
    <scope>NUCLEOTIDE SEQUENCE [LARGE SCALE GENOMIC DNA]</scope>
    <source>
        <strain evidence="3">D23</strain>
    </source>
</reference>
<dbReference type="RefSeq" id="WP_224526243.1">
    <property type="nucleotide sequence ID" value="NZ_JAIUJR010000002.1"/>
</dbReference>
<feature type="transmembrane region" description="Helical" evidence="1">
    <location>
        <begin position="43"/>
        <end position="65"/>
    </location>
</feature>
<evidence type="ECO:0008006" key="4">
    <source>
        <dbReference type="Google" id="ProtNLM"/>
    </source>
</evidence>
<comment type="caution">
    <text evidence="2">The sequence shown here is derived from an EMBL/GenBank/DDBJ whole genome shotgun (WGS) entry which is preliminary data.</text>
</comment>
<proteinExistence type="predicted"/>
<name>A0ABS7XP11_9FLAO</name>